<accession>A0A1I4P3R3</accession>
<name>A0A1I4P3R3_9EURY</name>
<dbReference type="OrthoDB" id="135573at2157"/>
<sequence>MLLAGARNNLARVFPRPEEGEVIPVQFIDMQEKLAGWSPELKRSIYVDEYKDTEGLKRVREINLLKVYNWILDGESLIELSDMERGQFEEVMDTFIKHGGEILFTRKRVGGRLANYFILKNSSKPGTEVTKRSMSDII</sequence>
<gene>
    <name evidence="1" type="ORF">SAMN04488696_0438</name>
</gene>
<protein>
    <submittedName>
        <fullName evidence="1">Uncharacterized protein</fullName>
    </submittedName>
</protein>
<evidence type="ECO:0000313" key="1">
    <source>
        <dbReference type="EMBL" id="SFM22418.1"/>
    </source>
</evidence>
<dbReference type="AlphaFoldDB" id="A0A1I4P3R3"/>
<evidence type="ECO:0000313" key="2">
    <source>
        <dbReference type="Proteomes" id="UP000198535"/>
    </source>
</evidence>
<dbReference type="EMBL" id="FOUJ01000001">
    <property type="protein sequence ID" value="SFM22418.1"/>
    <property type="molecule type" value="Genomic_DNA"/>
</dbReference>
<dbReference type="STRING" id="487685.SAMN04488696_0438"/>
<dbReference type="Proteomes" id="UP000198535">
    <property type="component" value="Unassembled WGS sequence"/>
</dbReference>
<reference evidence="2" key="1">
    <citation type="submission" date="2016-10" db="EMBL/GenBank/DDBJ databases">
        <authorList>
            <person name="Varghese N."/>
            <person name="Submissions S."/>
        </authorList>
    </citation>
    <scope>NUCLEOTIDE SEQUENCE [LARGE SCALE GENOMIC DNA]</scope>
    <source>
        <strain evidence="2">Mob M</strain>
    </source>
</reference>
<proteinExistence type="predicted"/>
<organism evidence="1 2">
    <name type="scientific">Methanolobus profundi</name>
    <dbReference type="NCBI Taxonomy" id="487685"/>
    <lineage>
        <taxon>Archaea</taxon>
        <taxon>Methanobacteriati</taxon>
        <taxon>Methanobacteriota</taxon>
        <taxon>Stenosarchaea group</taxon>
        <taxon>Methanomicrobia</taxon>
        <taxon>Methanosarcinales</taxon>
        <taxon>Methanosarcinaceae</taxon>
        <taxon>Methanolobus</taxon>
    </lineage>
</organism>
<keyword evidence="2" id="KW-1185">Reference proteome</keyword>